<organism evidence="1 2">
    <name type="scientific">Coptis chinensis</name>
    <dbReference type="NCBI Taxonomy" id="261450"/>
    <lineage>
        <taxon>Eukaryota</taxon>
        <taxon>Viridiplantae</taxon>
        <taxon>Streptophyta</taxon>
        <taxon>Embryophyta</taxon>
        <taxon>Tracheophyta</taxon>
        <taxon>Spermatophyta</taxon>
        <taxon>Magnoliopsida</taxon>
        <taxon>Ranunculales</taxon>
        <taxon>Ranunculaceae</taxon>
        <taxon>Coptidoideae</taxon>
        <taxon>Coptis</taxon>
    </lineage>
</organism>
<protein>
    <submittedName>
        <fullName evidence="1">Uncharacterized protein</fullName>
    </submittedName>
</protein>
<dbReference type="OrthoDB" id="10538643at2759"/>
<dbReference type="Gene3D" id="3.40.50.720">
    <property type="entry name" value="NAD(P)-binding Rossmann-like Domain"/>
    <property type="match status" value="1"/>
</dbReference>
<dbReference type="PANTHER" id="PTHR43254">
    <property type="entry name" value="C-TERMINAL BINDING PROTEIN AN-RELATED"/>
    <property type="match status" value="1"/>
</dbReference>
<dbReference type="PANTHER" id="PTHR43254:SF3">
    <property type="entry name" value="C-TERMINAL BINDING PROTEIN AN"/>
    <property type="match status" value="1"/>
</dbReference>
<dbReference type="InterPro" id="IPR045015">
    <property type="entry name" value="AN-like"/>
</dbReference>
<reference evidence="1 2" key="1">
    <citation type="submission" date="2020-10" db="EMBL/GenBank/DDBJ databases">
        <title>The Coptis chinensis genome and diversification of protoberbering-type alkaloids.</title>
        <authorList>
            <person name="Wang B."/>
            <person name="Shu S."/>
            <person name="Song C."/>
            <person name="Liu Y."/>
        </authorList>
    </citation>
    <scope>NUCLEOTIDE SEQUENCE [LARGE SCALE GENOMIC DNA]</scope>
    <source>
        <strain evidence="1">HL-2020</strain>
        <tissue evidence="1">Leaf</tissue>
    </source>
</reference>
<accession>A0A835LLL4</accession>
<gene>
    <name evidence="1" type="ORF">IFM89_014887</name>
</gene>
<sequence length="80" mass="8681">MRRCSGLVLGIVGRSASAKSLAIRSLAFKMSVFYFDVPEVKSVIYRCAFLVNTGSSQLLDDYALKQLLIDGTIAGCVGWC</sequence>
<comment type="caution">
    <text evidence="1">The sequence shown here is derived from an EMBL/GenBank/DDBJ whole genome shotgun (WGS) entry which is preliminary data.</text>
</comment>
<evidence type="ECO:0000313" key="1">
    <source>
        <dbReference type="EMBL" id="KAF9597022.1"/>
    </source>
</evidence>
<dbReference type="Proteomes" id="UP000631114">
    <property type="component" value="Unassembled WGS sequence"/>
</dbReference>
<name>A0A835LLL4_9MAGN</name>
<dbReference type="SUPFAM" id="SSF51735">
    <property type="entry name" value="NAD(P)-binding Rossmann-fold domains"/>
    <property type="match status" value="1"/>
</dbReference>
<dbReference type="EMBL" id="JADFTS010000007">
    <property type="protein sequence ID" value="KAF9597022.1"/>
    <property type="molecule type" value="Genomic_DNA"/>
</dbReference>
<dbReference type="GO" id="GO:0000226">
    <property type="term" value="P:microtubule cytoskeleton organization"/>
    <property type="evidence" value="ECO:0007669"/>
    <property type="project" value="InterPro"/>
</dbReference>
<keyword evidence="2" id="KW-1185">Reference proteome</keyword>
<proteinExistence type="predicted"/>
<dbReference type="AlphaFoldDB" id="A0A835LLL4"/>
<evidence type="ECO:0000313" key="2">
    <source>
        <dbReference type="Proteomes" id="UP000631114"/>
    </source>
</evidence>
<dbReference type="InterPro" id="IPR036291">
    <property type="entry name" value="NAD(P)-bd_dom_sf"/>
</dbReference>